<keyword evidence="1" id="KW-0472">Membrane</keyword>
<keyword evidence="1" id="KW-1133">Transmembrane helix</keyword>
<evidence type="ECO:0000256" key="1">
    <source>
        <dbReference type="SAM" id="Phobius"/>
    </source>
</evidence>
<dbReference type="KEGG" id="chu:CHU_3241"/>
<feature type="transmembrane region" description="Helical" evidence="1">
    <location>
        <begin position="37"/>
        <end position="53"/>
    </location>
</feature>
<keyword evidence="1" id="KW-0812">Transmembrane</keyword>
<name>A0A6N4SW15_CYTH3</name>
<protein>
    <submittedName>
        <fullName evidence="2">Uncharacterized protein</fullName>
    </submittedName>
</protein>
<keyword evidence="3" id="KW-1185">Reference proteome</keyword>
<feature type="transmembrane region" description="Helical" evidence="1">
    <location>
        <begin position="9"/>
        <end position="31"/>
    </location>
</feature>
<accession>A0A6N4SW15</accession>
<evidence type="ECO:0000313" key="2">
    <source>
        <dbReference type="EMBL" id="ABG60481.1"/>
    </source>
</evidence>
<dbReference type="Proteomes" id="UP000001822">
    <property type="component" value="Chromosome"/>
</dbReference>
<sequence length="62" mass="7287">MKKLIQAKYVVIFAITLLIMMFVLFSMISIFYMDRGYTIPVLFLIVIAVVLIQKSEKEDHLF</sequence>
<reference evidence="2 3" key="1">
    <citation type="journal article" date="2007" name="Appl. Environ. Microbiol.">
        <title>Genome sequence of the cellulolytic gliding bacterium Cytophaga hutchinsonii.</title>
        <authorList>
            <person name="Xie G."/>
            <person name="Bruce D.C."/>
            <person name="Challacombe J.F."/>
            <person name="Chertkov O."/>
            <person name="Detter J.C."/>
            <person name="Gilna P."/>
            <person name="Han C.S."/>
            <person name="Lucas S."/>
            <person name="Misra M."/>
            <person name="Myers G.L."/>
            <person name="Richardson P."/>
            <person name="Tapia R."/>
            <person name="Thayer N."/>
            <person name="Thompson L.S."/>
            <person name="Brettin T.S."/>
            <person name="Henrissat B."/>
            <person name="Wilson D.B."/>
            <person name="McBride M.J."/>
        </authorList>
    </citation>
    <scope>NUCLEOTIDE SEQUENCE [LARGE SCALE GENOMIC DNA]</scope>
    <source>
        <strain evidence="3">ATCC 33406 / DSM 1761 / CIP 103989 / NBRC 15051 / NCIMB 9469 / D465</strain>
    </source>
</reference>
<dbReference type="EMBL" id="CP000383">
    <property type="protein sequence ID" value="ABG60481.1"/>
    <property type="molecule type" value="Genomic_DNA"/>
</dbReference>
<evidence type="ECO:0000313" key="3">
    <source>
        <dbReference type="Proteomes" id="UP000001822"/>
    </source>
</evidence>
<proteinExistence type="predicted"/>
<gene>
    <name evidence="2" type="ordered locus">CHU_3241</name>
</gene>
<organism evidence="2 3">
    <name type="scientific">Cytophaga hutchinsonii (strain ATCC 33406 / DSM 1761 / CIP 103989 / NBRC 15051 / NCIMB 9469 / D465)</name>
    <dbReference type="NCBI Taxonomy" id="269798"/>
    <lineage>
        <taxon>Bacteria</taxon>
        <taxon>Pseudomonadati</taxon>
        <taxon>Bacteroidota</taxon>
        <taxon>Cytophagia</taxon>
        <taxon>Cytophagales</taxon>
        <taxon>Cytophagaceae</taxon>
        <taxon>Cytophaga</taxon>
    </lineage>
</organism>
<dbReference type="AlphaFoldDB" id="A0A6N4SW15"/>
<dbReference type="RefSeq" id="WP_011586591.1">
    <property type="nucleotide sequence ID" value="NC_008255.1"/>
</dbReference>